<proteinExistence type="predicted"/>
<name>A0A5C1E8H6_9RHOO</name>
<dbReference type="GO" id="GO:0008234">
    <property type="term" value="F:cysteine-type peptidase activity"/>
    <property type="evidence" value="ECO:0007669"/>
    <property type="project" value="InterPro"/>
</dbReference>
<accession>A0A5C1E8H6</accession>
<dbReference type="InterPro" id="IPR000668">
    <property type="entry name" value="Peptidase_C1A_C"/>
</dbReference>
<reference evidence="3 4" key="1">
    <citation type="submission" date="2017-07" db="EMBL/GenBank/DDBJ databases">
        <title>Complete genome sequence of Oryzomicrobium terrae TPP412.</title>
        <authorList>
            <person name="Chiu L.-W."/>
            <person name="Lo K.-J."/>
            <person name="Tsai Y.-M."/>
            <person name="Lin S.-S."/>
            <person name="Kuo C.-H."/>
            <person name="Liu C.-T."/>
        </authorList>
    </citation>
    <scope>NUCLEOTIDE SEQUENCE [LARGE SCALE GENOMIC DNA]</scope>
    <source>
        <strain evidence="3 4">TPP412</strain>
    </source>
</reference>
<keyword evidence="1" id="KW-0732">Signal</keyword>
<dbReference type="AlphaFoldDB" id="A0A5C1E8H6"/>
<evidence type="ECO:0000313" key="4">
    <source>
        <dbReference type="Proteomes" id="UP000323671"/>
    </source>
</evidence>
<dbReference type="Gene3D" id="3.90.70.10">
    <property type="entry name" value="Cysteine proteinases"/>
    <property type="match status" value="1"/>
</dbReference>
<keyword evidence="4" id="KW-1185">Reference proteome</keyword>
<dbReference type="InterPro" id="IPR038765">
    <property type="entry name" value="Papain-like_cys_pep_sf"/>
</dbReference>
<dbReference type="EMBL" id="CP022579">
    <property type="protein sequence ID" value="QEL65276.1"/>
    <property type="molecule type" value="Genomic_DNA"/>
</dbReference>
<evidence type="ECO:0000259" key="2">
    <source>
        <dbReference type="Pfam" id="PF00112"/>
    </source>
</evidence>
<dbReference type="RefSeq" id="WP_149425571.1">
    <property type="nucleotide sequence ID" value="NZ_CP022579.1"/>
</dbReference>
<sequence>MKKQNSEKLTLLLISIALTSNCQANGGIKTFPKDYKTVEGSVIQIKNMPAVKNQGALGICYAFSAATLIDEANCYIKKTPDCSSLSDSKKVSPLDISRFNQKLPETKDYTDRFNYEGIKEGGSAALTIYNAISTNSFVSEKCSPYNQLQPPPHQKKLAEIIKTGLKNIKTIKHLYEENQTIHKICQPCAEALAEKHAFTISETIAPPTSLEEIKKSFREATYEKFIDKLLIPEICWDFKNQITLSGQWKVETHPTEKSQKNYTETIKKIKEVLKSERPLSIEFCAEHPLTSKTPEECSEKGHSVVIKGYKKICSPKNECHDSIQVHNSWGEAWQIENNDGWVIAKELLERTFYEKHSIVWLTPE</sequence>
<organism evidence="3 4">
    <name type="scientific">Oryzomicrobium terrae</name>
    <dbReference type="NCBI Taxonomy" id="1735038"/>
    <lineage>
        <taxon>Bacteria</taxon>
        <taxon>Pseudomonadati</taxon>
        <taxon>Pseudomonadota</taxon>
        <taxon>Betaproteobacteria</taxon>
        <taxon>Rhodocyclales</taxon>
        <taxon>Rhodocyclaceae</taxon>
        <taxon>Oryzomicrobium</taxon>
    </lineage>
</organism>
<dbReference type="InterPro" id="IPR000169">
    <property type="entry name" value="Pept_cys_AS"/>
</dbReference>
<dbReference type="Pfam" id="PF00112">
    <property type="entry name" value="Peptidase_C1"/>
    <property type="match status" value="1"/>
</dbReference>
<feature type="chain" id="PRO_5022816482" description="Peptidase C1A papain C-terminal domain-containing protein" evidence="1">
    <location>
        <begin position="25"/>
        <end position="364"/>
    </location>
</feature>
<protein>
    <recommendedName>
        <fullName evidence="2">Peptidase C1A papain C-terminal domain-containing protein</fullName>
    </recommendedName>
</protein>
<dbReference type="GO" id="GO:0006508">
    <property type="term" value="P:proteolysis"/>
    <property type="evidence" value="ECO:0007669"/>
    <property type="project" value="InterPro"/>
</dbReference>
<dbReference type="PROSITE" id="PS00139">
    <property type="entry name" value="THIOL_PROTEASE_CYS"/>
    <property type="match status" value="1"/>
</dbReference>
<dbReference type="KEGG" id="otr:OTERR_18000"/>
<feature type="domain" description="Peptidase C1A papain C-terminal" evidence="2">
    <location>
        <begin position="48"/>
        <end position="185"/>
    </location>
</feature>
<evidence type="ECO:0000256" key="1">
    <source>
        <dbReference type="SAM" id="SignalP"/>
    </source>
</evidence>
<dbReference type="SUPFAM" id="SSF54001">
    <property type="entry name" value="Cysteine proteinases"/>
    <property type="match status" value="1"/>
</dbReference>
<gene>
    <name evidence="3" type="ORF">OTERR_18000</name>
</gene>
<feature type="signal peptide" evidence="1">
    <location>
        <begin position="1"/>
        <end position="24"/>
    </location>
</feature>
<dbReference type="Proteomes" id="UP000323671">
    <property type="component" value="Chromosome"/>
</dbReference>
<evidence type="ECO:0000313" key="3">
    <source>
        <dbReference type="EMBL" id="QEL65276.1"/>
    </source>
</evidence>